<feature type="transmembrane region" description="Helical" evidence="8">
    <location>
        <begin position="216"/>
        <end position="241"/>
    </location>
</feature>
<name>A0A2S5R9G3_9PROT</name>
<dbReference type="CDD" id="cd06261">
    <property type="entry name" value="TM_PBP2"/>
    <property type="match status" value="1"/>
</dbReference>
<dbReference type="EMBL" id="PHHC01000080">
    <property type="protein sequence ID" value="PPE03933.1"/>
    <property type="molecule type" value="Genomic_DNA"/>
</dbReference>
<evidence type="ECO:0000313" key="10">
    <source>
        <dbReference type="EMBL" id="PPE03933.1"/>
    </source>
</evidence>
<feature type="transmembrane region" description="Helical" evidence="8">
    <location>
        <begin position="87"/>
        <end position="110"/>
    </location>
</feature>
<dbReference type="GO" id="GO:0055085">
    <property type="term" value="P:transmembrane transport"/>
    <property type="evidence" value="ECO:0007669"/>
    <property type="project" value="InterPro"/>
</dbReference>
<gene>
    <name evidence="10" type="ORF">HCUR_00714</name>
</gene>
<comment type="caution">
    <text evidence="10">The sequence shown here is derived from an EMBL/GenBank/DDBJ whole genome shotgun (WGS) entry which is preliminary data.</text>
</comment>
<comment type="subcellular location">
    <subcellularLocation>
        <location evidence="1 8">Cell membrane</location>
        <topology evidence="1 8">Multi-pass membrane protein</topology>
    </subcellularLocation>
</comment>
<dbReference type="RefSeq" id="WP_104206751.1">
    <property type="nucleotide sequence ID" value="NZ_PHHC01000080.1"/>
</dbReference>
<dbReference type="Proteomes" id="UP000239425">
    <property type="component" value="Unassembled WGS sequence"/>
</dbReference>
<evidence type="ECO:0000256" key="3">
    <source>
        <dbReference type="ARBA" id="ARBA00022448"/>
    </source>
</evidence>
<feature type="transmembrane region" description="Helical" evidence="8">
    <location>
        <begin position="272"/>
        <end position="293"/>
    </location>
</feature>
<keyword evidence="6 8" id="KW-1133">Transmembrane helix</keyword>
<dbReference type="GO" id="GO:0005886">
    <property type="term" value="C:plasma membrane"/>
    <property type="evidence" value="ECO:0007669"/>
    <property type="project" value="UniProtKB-SubCell"/>
</dbReference>
<evidence type="ECO:0000256" key="1">
    <source>
        <dbReference type="ARBA" id="ARBA00004651"/>
    </source>
</evidence>
<comment type="similarity">
    <text evidence="2">Belongs to the binding-protein-dependent transport system permease family. CysTW subfamily.</text>
</comment>
<dbReference type="AlphaFoldDB" id="A0A2S5R9G3"/>
<dbReference type="InterPro" id="IPR000515">
    <property type="entry name" value="MetI-like"/>
</dbReference>
<keyword evidence="4" id="KW-1003">Cell membrane</keyword>
<evidence type="ECO:0000256" key="5">
    <source>
        <dbReference type="ARBA" id="ARBA00022692"/>
    </source>
</evidence>
<evidence type="ECO:0000313" key="11">
    <source>
        <dbReference type="Proteomes" id="UP000239425"/>
    </source>
</evidence>
<dbReference type="InterPro" id="IPR035906">
    <property type="entry name" value="MetI-like_sf"/>
</dbReference>
<accession>A0A2S5R9G3</accession>
<feature type="domain" description="ABC transmembrane type-1" evidence="9">
    <location>
        <begin position="88"/>
        <end position="293"/>
    </location>
</feature>
<protein>
    <submittedName>
        <fullName evidence="10">Putrescine transport system permease protein PotH</fullName>
    </submittedName>
</protein>
<feature type="transmembrane region" description="Helical" evidence="8">
    <location>
        <begin position="122"/>
        <end position="146"/>
    </location>
</feature>
<dbReference type="PANTHER" id="PTHR42929">
    <property type="entry name" value="INNER MEMBRANE ABC TRANSPORTER PERMEASE PROTEIN YDCU-RELATED-RELATED"/>
    <property type="match status" value="1"/>
</dbReference>
<evidence type="ECO:0000256" key="4">
    <source>
        <dbReference type="ARBA" id="ARBA00022475"/>
    </source>
</evidence>
<dbReference type="OrthoDB" id="7915284at2"/>
<dbReference type="PANTHER" id="PTHR42929:SF3">
    <property type="entry name" value="PUTRESCINE TRANSPORT SYSTEM PERMEASE PROTEIN POTH"/>
    <property type="match status" value="1"/>
</dbReference>
<sequence>MFQKIIKKFYSIGKKWRSFWVIIPYGWFGLFLIIPLGILMIISISEPQVDTPPFTPLLRYTENYGVEIRLFFINYYRVLSQALYCKAYLTSLYLAFSSTVICLFLGYPMAYVITRFSKPWRVFWLILVALPFLSSFLVRMCAWTNILSTHGFINFLLGKYFGIAPLHCIHNPGAVLLGIVYSYLTFMIFPLYITLEKIDPTLLEAAYTLACRPWGAFWRIVVPLSGPGILAGSSLVFIPAIGEYIIPEILGGKQCITIGRLLWYEFFVNHDWPAACALAFVMMGFLIIPIIVFETLQRKVEKNLDA</sequence>
<organism evidence="10 11">
    <name type="scientific">Holospora curviuscula</name>
    <dbReference type="NCBI Taxonomy" id="1082868"/>
    <lineage>
        <taxon>Bacteria</taxon>
        <taxon>Pseudomonadati</taxon>
        <taxon>Pseudomonadota</taxon>
        <taxon>Alphaproteobacteria</taxon>
        <taxon>Holosporales</taxon>
        <taxon>Holosporaceae</taxon>
        <taxon>Holospora</taxon>
    </lineage>
</organism>
<reference evidence="10 11" key="1">
    <citation type="submission" date="2017-11" db="EMBL/GenBank/DDBJ databases">
        <title>Comparative genomic analysis of Holospora spp., intranuclear symbionts of paramecia.</title>
        <authorList>
            <person name="Garushyants S.K."/>
            <person name="Beliavskaya A."/>
            <person name="Malko D.B."/>
            <person name="Logacheva M.D."/>
            <person name="Rautian M.S."/>
            <person name="Gelfand M.S."/>
        </authorList>
    </citation>
    <scope>NUCLEOTIDE SEQUENCE [LARGE SCALE GENOMIC DNA]</scope>
    <source>
        <strain evidence="11">02AZ16</strain>
    </source>
</reference>
<evidence type="ECO:0000256" key="8">
    <source>
        <dbReference type="RuleBase" id="RU363032"/>
    </source>
</evidence>
<keyword evidence="5 8" id="KW-0812">Transmembrane</keyword>
<keyword evidence="11" id="KW-1185">Reference proteome</keyword>
<feature type="transmembrane region" description="Helical" evidence="8">
    <location>
        <begin position="174"/>
        <end position="195"/>
    </location>
</feature>
<evidence type="ECO:0000259" key="9">
    <source>
        <dbReference type="PROSITE" id="PS50928"/>
    </source>
</evidence>
<dbReference type="SUPFAM" id="SSF161098">
    <property type="entry name" value="MetI-like"/>
    <property type="match status" value="1"/>
</dbReference>
<feature type="transmembrane region" description="Helical" evidence="8">
    <location>
        <begin position="21"/>
        <end position="44"/>
    </location>
</feature>
<keyword evidence="7 8" id="KW-0472">Membrane</keyword>
<evidence type="ECO:0000256" key="2">
    <source>
        <dbReference type="ARBA" id="ARBA00007069"/>
    </source>
</evidence>
<dbReference type="Pfam" id="PF00528">
    <property type="entry name" value="BPD_transp_1"/>
    <property type="match status" value="1"/>
</dbReference>
<keyword evidence="3 8" id="KW-0813">Transport</keyword>
<proteinExistence type="inferred from homology"/>
<evidence type="ECO:0000256" key="6">
    <source>
        <dbReference type="ARBA" id="ARBA00022989"/>
    </source>
</evidence>
<dbReference type="Gene3D" id="1.10.3720.10">
    <property type="entry name" value="MetI-like"/>
    <property type="match status" value="1"/>
</dbReference>
<evidence type="ECO:0000256" key="7">
    <source>
        <dbReference type="ARBA" id="ARBA00023136"/>
    </source>
</evidence>
<dbReference type="PROSITE" id="PS50928">
    <property type="entry name" value="ABC_TM1"/>
    <property type="match status" value="1"/>
</dbReference>